<feature type="transmembrane region" description="Helical" evidence="3">
    <location>
        <begin position="70"/>
        <end position="88"/>
    </location>
</feature>
<feature type="transmembrane region" description="Helical" evidence="3">
    <location>
        <begin position="427"/>
        <end position="447"/>
    </location>
</feature>
<reference evidence="5" key="1">
    <citation type="submission" date="2021-02" db="EMBL/GenBank/DDBJ databases">
        <authorList>
            <person name="Palmer J.M."/>
        </authorList>
    </citation>
    <scope>NUCLEOTIDE SEQUENCE</scope>
    <source>
        <strain evidence="5">SCRP734</strain>
    </source>
</reference>
<dbReference type="AlphaFoldDB" id="A0A8T1VAI7"/>
<dbReference type="GO" id="GO:0044877">
    <property type="term" value="F:protein-containing complex binding"/>
    <property type="evidence" value="ECO:0007669"/>
    <property type="project" value="TreeGrafter"/>
</dbReference>
<sequence>MAWIPHGVQSSHQGSATLEGITRAECLRDATRFSNCSWVKFDCYGQVGTVFPSEDSASIYGTAFSYTRSLYWPVVSLTAIGYGDIAAFSTVESYFAAAWIFVGGIINFGILGAMSSLIANAMAPRQRHLEQLNSINSVMGRLSISDKLRTEVRRFYHHHFKSSKLAYESELLAHLPDQLCYQLSSLLHAEVVQAVALFGSASARFVQEVTGKFRHRTYETGDSICIEGDACREFIVLLRGSKANVFIRSRKAPVRALHEGDSYGVYEFLLGRPHSVTLVAASTVHASVMTRVQFDAVQTKFDADLQEMAAAAKSLFLEQQLVVRRISRNLERAKLKPHALQTRTLFYRRVVVAIASGNNKSGRLLFATIWEAAIMLWNLYNAFIVIFLPDRLPVAPPLLGPRERRRVARGPWSDQRYRRSARLQWNLVASLPLYVPAASGSLAVSLFRLPRLIRSLDLWAYCDSLIVKLQQHFAPLRGLHLLLEHGPRVRDHFAKCWLEHDTLINKYDRALWVIYAKSDYWAASTLLLTTSREPAPRDLAGTIWVMLTCLGCSFAMGYVGGEITDLIGLGKERKQHCDRVASFESFAKKCKLPDTLRERFRFFSRAQFEHSKGHDWAQPVRQLPANLRIQFLLESELLIPGDEILAEGAVGNRLCTLQKGAAAAFWTKSVANIAVLVEGALFG</sequence>
<gene>
    <name evidence="5" type="ORF">PHYPSEUDO_010259</name>
</gene>
<proteinExistence type="predicted"/>
<dbReference type="SMART" id="SM00100">
    <property type="entry name" value="cNMP"/>
    <property type="match status" value="1"/>
</dbReference>
<name>A0A8T1VAI7_9STRA</name>
<evidence type="ECO:0000256" key="2">
    <source>
        <dbReference type="ARBA" id="ARBA00023065"/>
    </source>
</evidence>
<dbReference type="OrthoDB" id="415460at2759"/>
<dbReference type="PROSITE" id="PS00888">
    <property type="entry name" value="CNMP_BINDING_1"/>
    <property type="match status" value="1"/>
</dbReference>
<dbReference type="InterPro" id="IPR000595">
    <property type="entry name" value="cNMP-bd_dom"/>
</dbReference>
<evidence type="ECO:0000259" key="4">
    <source>
        <dbReference type="PROSITE" id="PS50042"/>
    </source>
</evidence>
<evidence type="ECO:0000256" key="1">
    <source>
        <dbReference type="ARBA" id="ARBA00022448"/>
    </source>
</evidence>
<organism evidence="5 6">
    <name type="scientific">Phytophthora pseudosyringae</name>
    <dbReference type="NCBI Taxonomy" id="221518"/>
    <lineage>
        <taxon>Eukaryota</taxon>
        <taxon>Sar</taxon>
        <taxon>Stramenopiles</taxon>
        <taxon>Oomycota</taxon>
        <taxon>Peronosporomycetes</taxon>
        <taxon>Peronosporales</taxon>
        <taxon>Peronosporaceae</taxon>
        <taxon>Phytophthora</taxon>
    </lineage>
</organism>
<accession>A0A8T1VAI7</accession>
<evidence type="ECO:0000313" key="6">
    <source>
        <dbReference type="Proteomes" id="UP000694044"/>
    </source>
</evidence>
<dbReference type="PANTHER" id="PTHR45638">
    <property type="entry name" value="CYCLIC NUCLEOTIDE-GATED CATION CHANNEL SUBUNIT A"/>
    <property type="match status" value="1"/>
</dbReference>
<dbReference type="GO" id="GO:0005221">
    <property type="term" value="F:intracellularly cyclic nucleotide-activated monoatomic cation channel activity"/>
    <property type="evidence" value="ECO:0007669"/>
    <property type="project" value="InterPro"/>
</dbReference>
<feature type="transmembrane region" description="Helical" evidence="3">
    <location>
        <begin position="94"/>
        <end position="119"/>
    </location>
</feature>
<dbReference type="PANTHER" id="PTHR45638:SF11">
    <property type="entry name" value="CYCLIC NUCLEOTIDE-GATED CATION CHANNEL SUBUNIT A"/>
    <property type="match status" value="1"/>
</dbReference>
<dbReference type="CDD" id="cd00038">
    <property type="entry name" value="CAP_ED"/>
    <property type="match status" value="1"/>
</dbReference>
<comment type="caution">
    <text evidence="5">The sequence shown here is derived from an EMBL/GenBank/DDBJ whole genome shotgun (WGS) entry which is preliminary data.</text>
</comment>
<evidence type="ECO:0000256" key="3">
    <source>
        <dbReference type="SAM" id="Phobius"/>
    </source>
</evidence>
<dbReference type="Proteomes" id="UP000694044">
    <property type="component" value="Unassembled WGS sequence"/>
</dbReference>
<dbReference type="PROSITE" id="PS50042">
    <property type="entry name" value="CNMP_BINDING_3"/>
    <property type="match status" value="2"/>
</dbReference>
<feature type="domain" description="Cyclic nucleotide-binding" evidence="4">
    <location>
        <begin position="633"/>
        <end position="683"/>
    </location>
</feature>
<evidence type="ECO:0000313" key="5">
    <source>
        <dbReference type="EMBL" id="KAG7378302.1"/>
    </source>
</evidence>
<dbReference type="Pfam" id="PF07885">
    <property type="entry name" value="Ion_trans_2"/>
    <property type="match status" value="1"/>
</dbReference>
<dbReference type="EMBL" id="JAGDFM010000435">
    <property type="protein sequence ID" value="KAG7378302.1"/>
    <property type="molecule type" value="Genomic_DNA"/>
</dbReference>
<dbReference type="InterPro" id="IPR050866">
    <property type="entry name" value="CNG_cation_channel"/>
</dbReference>
<dbReference type="Pfam" id="PF00027">
    <property type="entry name" value="cNMP_binding"/>
    <property type="match status" value="1"/>
</dbReference>
<keyword evidence="2" id="KW-0406">Ion transport</keyword>
<keyword evidence="3" id="KW-1133">Transmembrane helix</keyword>
<feature type="domain" description="Cyclic nucleotide-binding" evidence="4">
    <location>
        <begin position="197"/>
        <end position="297"/>
    </location>
</feature>
<keyword evidence="6" id="KW-1185">Reference proteome</keyword>
<keyword evidence="3" id="KW-0812">Transmembrane</keyword>
<keyword evidence="1" id="KW-0813">Transport</keyword>
<protein>
    <recommendedName>
        <fullName evidence="4">Cyclic nucleotide-binding domain-containing protein</fullName>
    </recommendedName>
</protein>
<dbReference type="InterPro" id="IPR013099">
    <property type="entry name" value="K_chnl_dom"/>
</dbReference>
<keyword evidence="3" id="KW-0472">Membrane</keyword>
<dbReference type="InterPro" id="IPR018488">
    <property type="entry name" value="cNMP-bd_CS"/>
</dbReference>